<dbReference type="InterPro" id="IPR025302">
    <property type="entry name" value="DrrA1/2-like_C"/>
</dbReference>
<name>A0A540V6F4_9BACL</name>
<dbReference type="Proteomes" id="UP000315753">
    <property type="component" value="Unassembled WGS sequence"/>
</dbReference>
<evidence type="ECO:0000256" key="2">
    <source>
        <dbReference type="ARBA" id="ARBA00022741"/>
    </source>
</evidence>
<dbReference type="PANTHER" id="PTHR43582">
    <property type="entry name" value="LINEARMYCIN RESISTANCE ATP-BINDING PROTEIN LNRL"/>
    <property type="match status" value="1"/>
</dbReference>
<dbReference type="PANTHER" id="PTHR43582:SF2">
    <property type="entry name" value="LINEARMYCIN RESISTANCE ATP-BINDING PROTEIN LNRL"/>
    <property type="match status" value="1"/>
</dbReference>
<keyword evidence="3" id="KW-0067">ATP-binding</keyword>
<keyword evidence="6" id="KW-1185">Reference proteome</keyword>
<evidence type="ECO:0000256" key="1">
    <source>
        <dbReference type="ARBA" id="ARBA00022448"/>
    </source>
</evidence>
<sequence length="159" mass="18455">MDPESAVEVQQLIKELSQEGMTIFLTSHNLVEVERICDRIAIMENGIISKIGSMEELRALHQRTIRLSIKIKKEDSFIAHSMKNHLVDHVSDVQAKDQYLYCYLYNEADIPKLIHYLSGQNIDIYEVKTEKATLEDIFFDRASGDEIDMIKTCFLHFMD</sequence>
<evidence type="ECO:0000313" key="6">
    <source>
        <dbReference type="Proteomes" id="UP000315753"/>
    </source>
</evidence>
<reference evidence="5 6" key="1">
    <citation type="submission" date="2019-06" db="EMBL/GenBank/DDBJ databases">
        <title>Genome sequence of Ureibacillus terrenus.</title>
        <authorList>
            <person name="Maclea K.S."/>
            <person name="Simoes M."/>
        </authorList>
    </citation>
    <scope>NUCLEOTIDE SEQUENCE [LARGE SCALE GENOMIC DNA]</scope>
    <source>
        <strain evidence="5 6">ATCC BAA-384</strain>
    </source>
</reference>
<accession>A0A540V6F4</accession>
<gene>
    <name evidence="5" type="ORF">FKZ59_01025</name>
</gene>
<feature type="domain" description="Daunorubicin resistance ATP-binding protein DrrA1/2-like C-terminal" evidence="4">
    <location>
        <begin position="52"/>
        <end position="139"/>
    </location>
</feature>
<dbReference type="EMBL" id="VIGD01000001">
    <property type="protein sequence ID" value="TQE92322.1"/>
    <property type="molecule type" value="Genomic_DNA"/>
</dbReference>
<proteinExistence type="predicted"/>
<evidence type="ECO:0000259" key="4">
    <source>
        <dbReference type="Pfam" id="PF13732"/>
    </source>
</evidence>
<keyword evidence="1" id="KW-0813">Transport</keyword>
<dbReference type="GO" id="GO:0005524">
    <property type="term" value="F:ATP binding"/>
    <property type="evidence" value="ECO:0007669"/>
    <property type="project" value="UniProtKB-KW"/>
</dbReference>
<keyword evidence="2" id="KW-0547">Nucleotide-binding</keyword>
<comment type="caution">
    <text evidence="5">The sequence shown here is derived from an EMBL/GenBank/DDBJ whole genome shotgun (WGS) entry which is preliminary data.</text>
</comment>
<evidence type="ECO:0000256" key="3">
    <source>
        <dbReference type="ARBA" id="ARBA00022840"/>
    </source>
</evidence>
<evidence type="ECO:0000313" key="5">
    <source>
        <dbReference type="EMBL" id="TQE92322.1"/>
    </source>
</evidence>
<dbReference type="RefSeq" id="WP_408057409.1">
    <property type="nucleotide sequence ID" value="NZ_JARMSC010000001.1"/>
</dbReference>
<dbReference type="Gene3D" id="3.40.50.300">
    <property type="entry name" value="P-loop containing nucleotide triphosphate hydrolases"/>
    <property type="match status" value="1"/>
</dbReference>
<dbReference type="InterPro" id="IPR027417">
    <property type="entry name" value="P-loop_NTPase"/>
</dbReference>
<dbReference type="AlphaFoldDB" id="A0A540V6F4"/>
<organism evidence="5 6">
    <name type="scientific">Ureibacillus terrenus</name>
    <dbReference type="NCBI Taxonomy" id="118246"/>
    <lineage>
        <taxon>Bacteria</taxon>
        <taxon>Bacillati</taxon>
        <taxon>Bacillota</taxon>
        <taxon>Bacilli</taxon>
        <taxon>Bacillales</taxon>
        <taxon>Caryophanaceae</taxon>
        <taxon>Ureibacillus</taxon>
    </lineage>
</organism>
<protein>
    <submittedName>
        <fullName evidence="5">DUF4162 domain-containing protein</fullName>
    </submittedName>
</protein>
<dbReference type="Pfam" id="PF13732">
    <property type="entry name" value="DrrA1-3_C"/>
    <property type="match status" value="1"/>
</dbReference>
<dbReference type="SUPFAM" id="SSF52540">
    <property type="entry name" value="P-loop containing nucleoside triphosphate hydrolases"/>
    <property type="match status" value="1"/>
</dbReference>